<keyword evidence="7 10" id="KW-1133">Transmembrane helix</keyword>
<feature type="transmembrane region" description="Helical" evidence="10">
    <location>
        <begin position="379"/>
        <end position="399"/>
    </location>
</feature>
<dbReference type="InterPro" id="IPR003838">
    <property type="entry name" value="ABC3_permease_C"/>
</dbReference>
<dbReference type="InterPro" id="IPR025857">
    <property type="entry name" value="MacB_PCD"/>
</dbReference>
<evidence type="ECO:0000256" key="6">
    <source>
        <dbReference type="ARBA" id="ARBA00022692"/>
    </source>
</evidence>
<dbReference type="Proteomes" id="UP001596047">
    <property type="component" value="Unassembled WGS sequence"/>
</dbReference>
<reference evidence="14" key="1">
    <citation type="journal article" date="2019" name="Int. J. Syst. Evol. Microbiol.">
        <title>The Global Catalogue of Microorganisms (GCM) 10K type strain sequencing project: providing services to taxonomists for standard genome sequencing and annotation.</title>
        <authorList>
            <consortium name="The Broad Institute Genomics Platform"/>
            <consortium name="The Broad Institute Genome Sequencing Center for Infectious Disease"/>
            <person name="Wu L."/>
            <person name="Ma J."/>
        </authorList>
    </citation>
    <scope>NUCLEOTIDE SEQUENCE [LARGE SCALE GENOMIC DNA]</scope>
    <source>
        <strain evidence="14">CGMCC 1.3240</strain>
    </source>
</reference>
<organism evidence="13 14">
    <name type="scientific">Paenibacillus solisilvae</name>
    <dbReference type="NCBI Taxonomy" id="2486751"/>
    <lineage>
        <taxon>Bacteria</taxon>
        <taxon>Bacillati</taxon>
        <taxon>Bacillota</taxon>
        <taxon>Bacilli</taxon>
        <taxon>Bacillales</taxon>
        <taxon>Paenibacillaceae</taxon>
        <taxon>Paenibacillus</taxon>
    </lineage>
</organism>
<evidence type="ECO:0000256" key="9">
    <source>
        <dbReference type="ARBA" id="ARBA00024973"/>
    </source>
</evidence>
<evidence type="ECO:0000256" key="1">
    <source>
        <dbReference type="ARBA" id="ARBA00004651"/>
    </source>
</evidence>
<comment type="subcellular location">
    <subcellularLocation>
        <location evidence="1">Cell membrane</location>
        <topology evidence="1">Multi-pass membrane protein</topology>
    </subcellularLocation>
</comment>
<keyword evidence="14" id="KW-1185">Reference proteome</keyword>
<evidence type="ECO:0000256" key="4">
    <source>
        <dbReference type="ARBA" id="ARBA00016962"/>
    </source>
</evidence>
<comment type="caution">
    <text evidence="13">The sequence shown here is derived from an EMBL/GenBank/DDBJ whole genome shotgun (WGS) entry which is preliminary data.</text>
</comment>
<comment type="function">
    <text evidence="9">Part of the ABC transporter complex hrt involved in hemin import. Responsible for the translocation of the substrate across the membrane.</text>
</comment>
<evidence type="ECO:0000256" key="2">
    <source>
        <dbReference type="ARBA" id="ARBA00008697"/>
    </source>
</evidence>
<feature type="domain" description="ABC3 transporter permease C-terminal" evidence="11">
    <location>
        <begin position="289"/>
        <end position="404"/>
    </location>
</feature>
<dbReference type="RefSeq" id="WP_379190111.1">
    <property type="nucleotide sequence ID" value="NZ_JBHSOW010000078.1"/>
</dbReference>
<feature type="domain" description="MacB-like periplasmic core" evidence="12">
    <location>
        <begin position="18"/>
        <end position="219"/>
    </location>
</feature>
<comment type="subunit">
    <text evidence="3">The complex is composed of two ATP-binding proteins (HrtA), two transmembrane proteins (HrtB) and a solute-binding protein.</text>
</comment>
<dbReference type="Pfam" id="PF12704">
    <property type="entry name" value="MacB_PCD"/>
    <property type="match status" value="1"/>
</dbReference>
<protein>
    <recommendedName>
        <fullName evidence="4">Putative hemin transport system permease protein HrtB</fullName>
    </recommendedName>
</protein>
<evidence type="ECO:0000256" key="7">
    <source>
        <dbReference type="ARBA" id="ARBA00022989"/>
    </source>
</evidence>
<evidence type="ECO:0000256" key="8">
    <source>
        <dbReference type="ARBA" id="ARBA00023136"/>
    </source>
</evidence>
<dbReference type="EMBL" id="JBHSOW010000078">
    <property type="protein sequence ID" value="MFC5651483.1"/>
    <property type="molecule type" value="Genomic_DNA"/>
</dbReference>
<dbReference type="Pfam" id="PF02687">
    <property type="entry name" value="FtsX"/>
    <property type="match status" value="1"/>
</dbReference>
<dbReference type="PANTHER" id="PTHR43738:SF2">
    <property type="entry name" value="ABC TRANSPORTER PERMEASE"/>
    <property type="match status" value="1"/>
</dbReference>
<accession>A0ABW0W207</accession>
<evidence type="ECO:0000256" key="5">
    <source>
        <dbReference type="ARBA" id="ARBA00022475"/>
    </source>
</evidence>
<sequence>MFPFKMVWRNLMNRKLQSAVTIIIVCVGVALAQGVMLLSDGMKEGMKRTSEPYGMLVGSKGSSTQLVMNTIFLSDTPLGNLEYSFFESLRKDPRVVQAVPFSMGDNYKGFRIIGTNANLFDMRGKPSDPPFLHLKEGRAFEQPFEVVLGSETARQAHLKLGQSFIASHGAIAGHGEEEQHTQKPYTVVGVLAKTSSSADLGIYTPLESYWLSHDHTESSAQNMEEEHEEGHEEEQGVTAILVKPDSYLHLFELYQEINQGKEAQAVFPGKVMAEWFDLIGSGEKVLQWISYAVLGMAGLSIMLSLFGSMLERKRTVAILRAIGASKKTILVSVFLETFVLILIGTLLGVVSGYGIAMALTSFLSDVQGIGIVPVFQFKLYAVVFGVCFIGLIGSLIPALSSYRTEVSKYLNSV</sequence>
<feature type="transmembrane region" description="Helical" evidence="10">
    <location>
        <begin position="329"/>
        <end position="359"/>
    </location>
</feature>
<evidence type="ECO:0000256" key="3">
    <source>
        <dbReference type="ARBA" id="ARBA00011131"/>
    </source>
</evidence>
<proteinExistence type="inferred from homology"/>
<gene>
    <name evidence="13" type="ORF">ACFPYJ_20675</name>
</gene>
<evidence type="ECO:0000259" key="12">
    <source>
        <dbReference type="Pfam" id="PF12704"/>
    </source>
</evidence>
<comment type="similarity">
    <text evidence="2">Belongs to the ABC-4 integral membrane protein family. HrtB subfamily.</text>
</comment>
<keyword evidence="6 10" id="KW-0812">Transmembrane</keyword>
<evidence type="ECO:0000259" key="11">
    <source>
        <dbReference type="Pfam" id="PF02687"/>
    </source>
</evidence>
<feature type="transmembrane region" description="Helical" evidence="10">
    <location>
        <begin position="288"/>
        <end position="308"/>
    </location>
</feature>
<evidence type="ECO:0000313" key="14">
    <source>
        <dbReference type="Proteomes" id="UP001596047"/>
    </source>
</evidence>
<dbReference type="InterPro" id="IPR051125">
    <property type="entry name" value="ABC-4/HrtB_transporter"/>
</dbReference>
<evidence type="ECO:0000256" key="10">
    <source>
        <dbReference type="SAM" id="Phobius"/>
    </source>
</evidence>
<keyword evidence="8 10" id="KW-0472">Membrane</keyword>
<evidence type="ECO:0000313" key="13">
    <source>
        <dbReference type="EMBL" id="MFC5651483.1"/>
    </source>
</evidence>
<dbReference type="PANTHER" id="PTHR43738">
    <property type="entry name" value="ABC TRANSPORTER, MEMBRANE PROTEIN"/>
    <property type="match status" value="1"/>
</dbReference>
<keyword evidence="5" id="KW-1003">Cell membrane</keyword>
<name>A0ABW0W207_9BACL</name>